<evidence type="ECO:0000313" key="4">
    <source>
        <dbReference type="RefSeq" id="XP_020112603.1"/>
    </source>
</evidence>
<organism evidence="3 4">
    <name type="scientific">Ananas comosus</name>
    <name type="common">Pineapple</name>
    <name type="synonym">Ananas ananas</name>
    <dbReference type="NCBI Taxonomy" id="4615"/>
    <lineage>
        <taxon>Eukaryota</taxon>
        <taxon>Viridiplantae</taxon>
        <taxon>Streptophyta</taxon>
        <taxon>Embryophyta</taxon>
        <taxon>Tracheophyta</taxon>
        <taxon>Spermatophyta</taxon>
        <taxon>Magnoliopsida</taxon>
        <taxon>Liliopsida</taxon>
        <taxon>Poales</taxon>
        <taxon>Bromeliaceae</taxon>
        <taxon>Bromelioideae</taxon>
        <taxon>Ananas</taxon>
    </lineage>
</organism>
<feature type="domain" description="F-box" evidence="1">
    <location>
        <begin position="8"/>
        <end position="41"/>
    </location>
</feature>
<dbReference type="RefSeq" id="XP_020112603.1">
    <property type="nucleotide sequence ID" value="XM_020257014.1"/>
</dbReference>
<dbReference type="PANTHER" id="PTHR44259">
    <property type="entry name" value="OS07G0183000 PROTEIN-RELATED"/>
    <property type="match status" value="1"/>
</dbReference>
<dbReference type="Proteomes" id="UP000515123">
    <property type="component" value="Linkage group 22"/>
</dbReference>
<dbReference type="OrthoDB" id="658360at2759"/>
<evidence type="ECO:0000259" key="2">
    <source>
        <dbReference type="Pfam" id="PF03478"/>
    </source>
</evidence>
<evidence type="ECO:0000313" key="3">
    <source>
        <dbReference type="Proteomes" id="UP000515123"/>
    </source>
</evidence>
<feature type="domain" description="KIB1-4 beta-propeller" evidence="2">
    <location>
        <begin position="78"/>
        <end position="363"/>
    </location>
</feature>
<dbReference type="Pfam" id="PF00646">
    <property type="entry name" value="F-box"/>
    <property type="match status" value="1"/>
</dbReference>
<accession>A0A6P5H5D5</accession>
<reference evidence="3" key="1">
    <citation type="journal article" date="2015" name="Nat. Genet.">
        <title>The pineapple genome and the evolution of CAM photosynthesis.</title>
        <authorList>
            <person name="Ming R."/>
            <person name="VanBuren R."/>
            <person name="Wai C.M."/>
            <person name="Tang H."/>
            <person name="Schatz M.C."/>
            <person name="Bowers J.E."/>
            <person name="Lyons E."/>
            <person name="Wang M.L."/>
            <person name="Chen J."/>
            <person name="Biggers E."/>
            <person name="Zhang J."/>
            <person name="Huang L."/>
            <person name="Zhang L."/>
            <person name="Miao W."/>
            <person name="Zhang J."/>
            <person name="Ye Z."/>
            <person name="Miao C."/>
            <person name="Lin Z."/>
            <person name="Wang H."/>
            <person name="Zhou H."/>
            <person name="Yim W.C."/>
            <person name="Priest H.D."/>
            <person name="Zheng C."/>
            <person name="Woodhouse M."/>
            <person name="Edger P.P."/>
            <person name="Guyot R."/>
            <person name="Guo H.B."/>
            <person name="Guo H."/>
            <person name="Zheng G."/>
            <person name="Singh R."/>
            <person name="Sharma A."/>
            <person name="Min X."/>
            <person name="Zheng Y."/>
            <person name="Lee H."/>
            <person name="Gurtowski J."/>
            <person name="Sedlazeck F.J."/>
            <person name="Harkess A."/>
            <person name="McKain M.R."/>
            <person name="Liao Z."/>
            <person name="Fang J."/>
            <person name="Liu J."/>
            <person name="Zhang X."/>
            <person name="Zhang Q."/>
            <person name="Hu W."/>
            <person name="Qin Y."/>
            <person name="Wang K."/>
            <person name="Chen L.Y."/>
            <person name="Shirley N."/>
            <person name="Lin Y.R."/>
            <person name="Liu L.Y."/>
            <person name="Hernandez A.G."/>
            <person name="Wright C.L."/>
            <person name="Bulone V."/>
            <person name="Tuskan G.A."/>
            <person name="Heath K."/>
            <person name="Zee F."/>
            <person name="Moore P.H."/>
            <person name="Sunkar R."/>
            <person name="Leebens-Mack J.H."/>
            <person name="Mockler T."/>
            <person name="Bennetzen J.L."/>
            <person name="Freeling M."/>
            <person name="Sankoff D."/>
            <person name="Paterson A.H."/>
            <person name="Zhu X."/>
            <person name="Yang X."/>
            <person name="Smith J.A."/>
            <person name="Cushman J.C."/>
            <person name="Paull R.E."/>
            <person name="Yu Q."/>
        </authorList>
    </citation>
    <scope>NUCLEOTIDE SEQUENCE [LARGE SCALE GENOMIC DNA]</scope>
    <source>
        <strain evidence="3">cv. F153</strain>
    </source>
</reference>
<dbReference type="GeneID" id="109727116"/>
<dbReference type="PANTHER" id="PTHR44259:SF114">
    <property type="entry name" value="OS06G0707300 PROTEIN"/>
    <property type="match status" value="1"/>
</dbReference>
<proteinExistence type="predicted"/>
<keyword evidence="3" id="KW-1185">Reference proteome</keyword>
<dbReference type="InterPro" id="IPR001810">
    <property type="entry name" value="F-box_dom"/>
</dbReference>
<dbReference type="InterPro" id="IPR050942">
    <property type="entry name" value="F-box_BR-signaling"/>
</dbReference>
<dbReference type="AlphaFoldDB" id="A0A6P5H5D5"/>
<reference evidence="4" key="2">
    <citation type="submission" date="2025-08" db="UniProtKB">
        <authorList>
            <consortium name="RefSeq"/>
        </authorList>
    </citation>
    <scope>IDENTIFICATION</scope>
    <source>
        <tissue evidence="4">Leaf</tissue>
    </source>
</reference>
<protein>
    <submittedName>
        <fullName evidence="4">Uncharacterized protein LOC109727116</fullName>
    </submittedName>
</protein>
<gene>
    <name evidence="4" type="primary">LOC109727116</name>
</gene>
<dbReference type="InterPro" id="IPR005174">
    <property type="entry name" value="KIB1-4_b-propeller"/>
</dbReference>
<name>A0A6P5H5D5_ANACO</name>
<evidence type="ECO:0000259" key="1">
    <source>
        <dbReference type="Pfam" id="PF00646"/>
    </source>
</evidence>
<sequence length="412" mass="46548">MADDKINWCNLPPRLIPHIFKHFTRLDDYLRARFACKKWSSNLPLTQSVLRPQPPLLMLPSLPDNTDAARPFVDIPVRRARLIPFPLPHPDTHCFSTSHGWLFFLGHSPTLSLFNPVTRQTVYLPSLYTLPNGLLRYQPKINAEYVVRSDYPADEEVELPRKALIRFAVLSADPAADPEFEALILLHRVHKFVFRFRKCLGEAAKSNHSWTPVAINVPDPPFLVRDIIYARGFRCVFAIGTGNKSLLVLSFPDGSSNADAIVTEMPDLPDSTDSYLALTPKAGGWMLVTRHERLDAIGTGIRHFRVFLIEDGGQEALVTVKEAVNMAEYAVFVGPGSSVCVDTAFFPEYKANRVYFIHDYYKTAAGWCLVGETVGRYDLQLPISLLFRSLGPAMWFTPSLRALDSSEYWKTH</sequence>
<dbReference type="Pfam" id="PF03478">
    <property type="entry name" value="Beta-prop_KIB1-4"/>
    <property type="match status" value="1"/>
</dbReference>